<evidence type="ECO:0000256" key="4">
    <source>
        <dbReference type="ARBA" id="ARBA00023054"/>
    </source>
</evidence>
<dbReference type="PANTHER" id="PTHR33405:SF7">
    <property type="entry name" value="PROTEIN FLX-LIKE 1"/>
    <property type="match status" value="1"/>
</dbReference>
<sequence length="375" mass="41482">MSGRNRGQPHPPPPPHAGLSPPIHDPVFGARALGVVGPMPPHPHPALLEDFRDTQLGLGPRPIPLHPAAIIEERLAAQHQEIQGLLGDNQRLAATHVALKQELEAAQHELQRMAHFRDSLRADTEARMRELYDKSAQLEAELRGTEAARAELLQVHAEVKELTAVRQDLSGQVQAMTQDLARMTGDAKRLPALRADVDAMKQELQCARAAIEYEKKGFAENYEHGQVMEKKLVAMAREMEKLRAEIANAEKRARAAAAAGNPGPGYNANYGNAEAGYAGNPYPAVYGMNPLCLQLQPWHVISCENPRLSSLMQFPCSYPRLSNQDSDCELEGLFSELQSYSLVWRIFLSMDLDLVLGVHMTCSELKDTDRFLLSC</sequence>
<proteinExistence type="inferred from homology"/>
<evidence type="ECO:0000313" key="9">
    <source>
        <dbReference type="RefSeq" id="XP_027340997.1"/>
    </source>
</evidence>
<reference evidence="9" key="2">
    <citation type="submission" date="2025-08" db="UniProtKB">
        <authorList>
            <consortium name="RefSeq"/>
        </authorList>
    </citation>
    <scope>IDENTIFICATION</scope>
    <source>
        <tissue evidence="9">Young leaves</tissue>
    </source>
</reference>
<dbReference type="Proteomes" id="UP000694853">
    <property type="component" value="Unplaced"/>
</dbReference>
<dbReference type="GO" id="GO:0030154">
    <property type="term" value="P:cell differentiation"/>
    <property type="evidence" value="ECO:0007669"/>
    <property type="project" value="UniProtKB-KW"/>
</dbReference>
<dbReference type="AlphaFoldDB" id="A0A8B8KB42"/>
<evidence type="ECO:0000256" key="5">
    <source>
        <dbReference type="ARBA" id="ARBA00023089"/>
    </source>
</evidence>
<organism evidence="8 9">
    <name type="scientific">Abrus precatorius</name>
    <name type="common">Indian licorice</name>
    <name type="synonym">Glycine abrus</name>
    <dbReference type="NCBI Taxonomy" id="3816"/>
    <lineage>
        <taxon>Eukaryota</taxon>
        <taxon>Viridiplantae</taxon>
        <taxon>Streptophyta</taxon>
        <taxon>Embryophyta</taxon>
        <taxon>Tracheophyta</taxon>
        <taxon>Spermatophyta</taxon>
        <taxon>Magnoliopsida</taxon>
        <taxon>eudicotyledons</taxon>
        <taxon>Gunneridae</taxon>
        <taxon>Pentapetalae</taxon>
        <taxon>rosids</taxon>
        <taxon>fabids</taxon>
        <taxon>Fabales</taxon>
        <taxon>Fabaceae</taxon>
        <taxon>Papilionoideae</taxon>
        <taxon>50 kb inversion clade</taxon>
        <taxon>NPAAA clade</taxon>
        <taxon>indigoferoid/millettioid clade</taxon>
        <taxon>Abreae</taxon>
        <taxon>Abrus</taxon>
    </lineage>
</organism>
<gene>
    <name evidence="9" type="primary">LOC113854282</name>
</gene>
<dbReference type="GO" id="GO:0009908">
    <property type="term" value="P:flower development"/>
    <property type="evidence" value="ECO:0007669"/>
    <property type="project" value="UniProtKB-KW"/>
</dbReference>
<dbReference type="RefSeq" id="XP_027340997.1">
    <property type="nucleotide sequence ID" value="XM_027485196.1"/>
</dbReference>
<dbReference type="GeneID" id="113854282"/>
<evidence type="ECO:0000256" key="6">
    <source>
        <dbReference type="SAM" id="Coils"/>
    </source>
</evidence>
<feature type="coiled-coil region" evidence="6">
    <location>
        <begin position="190"/>
        <end position="259"/>
    </location>
</feature>
<accession>A0A8B8KB42</accession>
<evidence type="ECO:0000256" key="2">
    <source>
        <dbReference type="ARBA" id="ARBA00022473"/>
    </source>
</evidence>
<evidence type="ECO:0000256" key="1">
    <source>
        <dbReference type="ARBA" id="ARBA00005405"/>
    </source>
</evidence>
<keyword evidence="8" id="KW-1185">Reference proteome</keyword>
<name>A0A8B8KB42_ABRPR</name>
<keyword evidence="3" id="KW-0221">Differentiation</keyword>
<reference evidence="8" key="1">
    <citation type="journal article" date="2019" name="Toxins">
        <title>Detection of Abrin-Like and Prepropulchellin-Like Toxin Genes and Transcripts Using Whole Genome Sequencing and Full-Length Transcript Sequencing of Abrus precatorius.</title>
        <authorList>
            <person name="Hovde B.T."/>
            <person name="Daligault H.E."/>
            <person name="Hanschen E.R."/>
            <person name="Kunde Y.A."/>
            <person name="Johnson M.B."/>
            <person name="Starkenburg S.R."/>
            <person name="Johnson S.L."/>
        </authorList>
    </citation>
    <scope>NUCLEOTIDE SEQUENCE [LARGE SCALE GENOMIC DNA]</scope>
</reference>
<dbReference type="KEGG" id="aprc:113854282"/>
<evidence type="ECO:0000313" key="8">
    <source>
        <dbReference type="Proteomes" id="UP000694853"/>
    </source>
</evidence>
<keyword evidence="2" id="KW-0217">Developmental protein</keyword>
<evidence type="ECO:0000256" key="3">
    <source>
        <dbReference type="ARBA" id="ARBA00022782"/>
    </source>
</evidence>
<feature type="region of interest" description="Disordered" evidence="7">
    <location>
        <begin position="1"/>
        <end position="25"/>
    </location>
</feature>
<keyword evidence="5" id="KW-0287">Flowering</keyword>
<feature type="coiled-coil region" evidence="6">
    <location>
        <begin position="89"/>
        <end position="155"/>
    </location>
</feature>
<keyword evidence="4 6" id="KW-0175">Coiled coil</keyword>
<evidence type="ECO:0000256" key="7">
    <source>
        <dbReference type="SAM" id="MobiDB-lite"/>
    </source>
</evidence>
<protein>
    <submittedName>
        <fullName evidence="9">Protein FLX-like 1 isoform X1</fullName>
    </submittedName>
</protein>
<dbReference type="OrthoDB" id="1928946at2759"/>
<comment type="similarity">
    <text evidence="1">Belongs to the FLX family.</text>
</comment>
<dbReference type="InterPro" id="IPR040353">
    <property type="entry name" value="FLX/FLX-like"/>
</dbReference>
<dbReference type="PANTHER" id="PTHR33405">
    <property type="entry name" value="PROTEIN FLX-LIKE 2"/>
    <property type="match status" value="1"/>
</dbReference>